<dbReference type="EMBL" id="PYLS01000005">
    <property type="protein sequence ID" value="PST83135.1"/>
    <property type="molecule type" value="Genomic_DNA"/>
</dbReference>
<feature type="signal peptide" evidence="1">
    <location>
        <begin position="1"/>
        <end position="21"/>
    </location>
</feature>
<organism evidence="2 3">
    <name type="scientific">Pedobacter yulinensis</name>
    <dbReference type="NCBI Taxonomy" id="2126353"/>
    <lineage>
        <taxon>Bacteria</taxon>
        <taxon>Pseudomonadati</taxon>
        <taxon>Bacteroidota</taxon>
        <taxon>Sphingobacteriia</taxon>
        <taxon>Sphingobacteriales</taxon>
        <taxon>Sphingobacteriaceae</taxon>
        <taxon>Pedobacter</taxon>
    </lineage>
</organism>
<evidence type="ECO:0000313" key="2">
    <source>
        <dbReference type="EMBL" id="PST83135.1"/>
    </source>
</evidence>
<gene>
    <name evidence="2" type="ORF">C7T94_11060</name>
</gene>
<reference evidence="2 3" key="1">
    <citation type="submission" date="2018-03" db="EMBL/GenBank/DDBJ databases">
        <authorList>
            <person name="Keele B.F."/>
        </authorList>
    </citation>
    <scope>NUCLEOTIDE SEQUENCE [LARGE SCALE GENOMIC DNA]</scope>
    <source>
        <strain evidence="2 3">YL28-9</strain>
    </source>
</reference>
<feature type="chain" id="PRO_5015526419" description="Peptidase C39-like domain-containing protein" evidence="1">
    <location>
        <begin position="22"/>
        <end position="187"/>
    </location>
</feature>
<comment type="caution">
    <text evidence="2">The sequence shown here is derived from an EMBL/GenBank/DDBJ whole genome shotgun (WGS) entry which is preliminary data.</text>
</comment>
<evidence type="ECO:0000313" key="3">
    <source>
        <dbReference type="Proteomes" id="UP000240912"/>
    </source>
</evidence>
<dbReference type="RefSeq" id="WP_107215395.1">
    <property type="nucleotide sequence ID" value="NZ_KZ686269.1"/>
</dbReference>
<evidence type="ECO:0008006" key="4">
    <source>
        <dbReference type="Google" id="ProtNLM"/>
    </source>
</evidence>
<proteinExistence type="predicted"/>
<accession>A0A2T3HL01</accession>
<keyword evidence="3" id="KW-1185">Reference proteome</keyword>
<protein>
    <recommendedName>
        <fullName evidence="4">Peptidase C39-like domain-containing protein</fullName>
    </recommendedName>
</protein>
<dbReference type="AlphaFoldDB" id="A0A2T3HL01"/>
<dbReference type="Proteomes" id="UP000240912">
    <property type="component" value="Unassembled WGS sequence"/>
</dbReference>
<dbReference type="OrthoDB" id="704168at2"/>
<sequence length="187" mass="21197">MKLCKYLLWLVLVATAANLSAQQPGRVTARSVHKIVAAHRQLYGMSCIPMSVELVLKHHHKVSPAYYDLQHGWQNKADGSFADFDGKTLAGLKFRHQFGRPRGEGFPFDELFKVIDNELDAGRKVIISLPSGYNFWHMYVIDARTAQNDYRAYSRHFENDKPLVLEGVKGLIFGAGGTDIMTYRVVR</sequence>
<name>A0A2T3HL01_9SPHI</name>
<evidence type="ECO:0000256" key="1">
    <source>
        <dbReference type="SAM" id="SignalP"/>
    </source>
</evidence>
<keyword evidence="1" id="KW-0732">Signal</keyword>